<dbReference type="Gene3D" id="3.40.190.290">
    <property type="match status" value="1"/>
</dbReference>
<dbReference type="GO" id="GO:0000976">
    <property type="term" value="F:transcription cis-regulatory region binding"/>
    <property type="evidence" value="ECO:0007669"/>
    <property type="project" value="TreeGrafter"/>
</dbReference>
<dbReference type="PROSITE" id="PS50931">
    <property type="entry name" value="HTH_LYSR"/>
    <property type="match status" value="1"/>
</dbReference>
<gene>
    <name evidence="7" type="ORF">Ga0061069_104190</name>
</gene>
<protein>
    <submittedName>
        <fullName evidence="7">Transcriptional regulator, LysR family</fullName>
    </submittedName>
</protein>
<dbReference type="AlphaFoldDB" id="A0A0K6I069"/>
<keyword evidence="4" id="KW-0804">Transcription</keyword>
<reference evidence="8" key="1">
    <citation type="submission" date="2015-08" db="EMBL/GenBank/DDBJ databases">
        <authorList>
            <person name="Varghese N."/>
        </authorList>
    </citation>
    <scope>NUCLEOTIDE SEQUENCE [LARGE SCALE GENOMIC DNA]</scope>
    <source>
        <strain evidence="8">DSM 18181</strain>
    </source>
</reference>
<evidence type="ECO:0000256" key="3">
    <source>
        <dbReference type="ARBA" id="ARBA00023125"/>
    </source>
</evidence>
<keyword evidence="8" id="KW-1185">Reference proteome</keyword>
<comment type="similarity">
    <text evidence="1">Belongs to the LysR transcriptional regulatory family.</text>
</comment>
<evidence type="ECO:0000313" key="8">
    <source>
        <dbReference type="Proteomes" id="UP000183649"/>
    </source>
</evidence>
<feature type="domain" description="HTH lysR-type" evidence="6">
    <location>
        <begin position="3"/>
        <end position="60"/>
    </location>
</feature>
<dbReference type="PANTHER" id="PTHR30126:SF5">
    <property type="entry name" value="HTH-TYPE TRANSCRIPTIONAL ACTIVATOR CMPR"/>
    <property type="match status" value="1"/>
</dbReference>
<keyword evidence="2" id="KW-0805">Transcription regulation</keyword>
<evidence type="ECO:0000256" key="4">
    <source>
        <dbReference type="ARBA" id="ARBA00023163"/>
    </source>
</evidence>
<dbReference type="GO" id="GO:0003700">
    <property type="term" value="F:DNA-binding transcription factor activity"/>
    <property type="evidence" value="ECO:0007669"/>
    <property type="project" value="InterPro"/>
</dbReference>
<dbReference type="InterPro" id="IPR005119">
    <property type="entry name" value="LysR_subst-bd"/>
</dbReference>
<dbReference type="InterPro" id="IPR036388">
    <property type="entry name" value="WH-like_DNA-bd_sf"/>
</dbReference>
<evidence type="ECO:0000256" key="5">
    <source>
        <dbReference type="SAM" id="MobiDB-lite"/>
    </source>
</evidence>
<evidence type="ECO:0000259" key="6">
    <source>
        <dbReference type="PROSITE" id="PS50931"/>
    </source>
</evidence>
<keyword evidence="3" id="KW-0238">DNA-binding</keyword>
<evidence type="ECO:0000256" key="2">
    <source>
        <dbReference type="ARBA" id="ARBA00023015"/>
    </source>
</evidence>
<accession>A0A0K6I069</accession>
<dbReference type="SUPFAM" id="SSF53850">
    <property type="entry name" value="Periplasmic binding protein-like II"/>
    <property type="match status" value="1"/>
</dbReference>
<sequence length="320" mass="35374">MKITLRQLEILQAVARTGSFSRASEALHLTQPAVSMQIKQLEHLLDMPLFEHSGKKIRLTEAGNETLRSAQYVFRELTNLEQSLANLKGLKGGVLTVSAVSTASVLAARLMAMFRSQNPQVRISLNVINRETLLKHLTENISDLALMGAPPEGYHLSATPFMENPLVIIASAHHPLARKKRIPLARLIKEPLVVREPASGTRRALENFLLDQHLPFRPAMEMNKNEAIKQAAEVGLGVGLVSLHTVQAELASGQLCVLDVEGFPLKRQWYLVQREDKRLSPAAQAFADLVLDQASKVLAPQSNIKTRRKPDPVAPSPEVR</sequence>
<dbReference type="EMBL" id="CYHF01000004">
    <property type="protein sequence ID" value="CUA96554.1"/>
    <property type="molecule type" value="Genomic_DNA"/>
</dbReference>
<dbReference type="InterPro" id="IPR000847">
    <property type="entry name" value="LysR_HTH_N"/>
</dbReference>
<evidence type="ECO:0000313" key="7">
    <source>
        <dbReference type="EMBL" id="CUA96554.1"/>
    </source>
</evidence>
<dbReference type="Pfam" id="PF00126">
    <property type="entry name" value="HTH_1"/>
    <property type="match status" value="1"/>
</dbReference>
<dbReference type="PANTHER" id="PTHR30126">
    <property type="entry name" value="HTH-TYPE TRANSCRIPTIONAL REGULATOR"/>
    <property type="match status" value="1"/>
</dbReference>
<dbReference type="FunFam" id="1.10.10.10:FF:000001">
    <property type="entry name" value="LysR family transcriptional regulator"/>
    <property type="match status" value="1"/>
</dbReference>
<dbReference type="Gene3D" id="1.10.10.10">
    <property type="entry name" value="Winged helix-like DNA-binding domain superfamily/Winged helix DNA-binding domain"/>
    <property type="match status" value="1"/>
</dbReference>
<dbReference type="CDD" id="cd08419">
    <property type="entry name" value="PBP2_CbbR_RubisCO_like"/>
    <property type="match status" value="1"/>
</dbReference>
<dbReference type="STRING" id="339866.GCA_001418255_01420"/>
<feature type="region of interest" description="Disordered" evidence="5">
    <location>
        <begin position="300"/>
        <end position="320"/>
    </location>
</feature>
<dbReference type="Proteomes" id="UP000183649">
    <property type="component" value="Unassembled WGS sequence"/>
</dbReference>
<dbReference type="PRINTS" id="PR00039">
    <property type="entry name" value="HTHLYSR"/>
</dbReference>
<organism evidence="7 8">
    <name type="scientific">Thiomonas bhubaneswarensis</name>
    <dbReference type="NCBI Taxonomy" id="339866"/>
    <lineage>
        <taxon>Bacteria</taxon>
        <taxon>Pseudomonadati</taxon>
        <taxon>Pseudomonadota</taxon>
        <taxon>Betaproteobacteria</taxon>
        <taxon>Burkholderiales</taxon>
        <taxon>Thiomonas</taxon>
    </lineage>
</organism>
<name>A0A0K6I069_9BURK</name>
<dbReference type="SUPFAM" id="SSF46785">
    <property type="entry name" value="Winged helix' DNA-binding domain"/>
    <property type="match status" value="1"/>
</dbReference>
<proteinExistence type="inferred from homology"/>
<dbReference type="Pfam" id="PF03466">
    <property type="entry name" value="LysR_substrate"/>
    <property type="match status" value="1"/>
</dbReference>
<evidence type="ECO:0000256" key="1">
    <source>
        <dbReference type="ARBA" id="ARBA00009437"/>
    </source>
</evidence>
<dbReference type="InterPro" id="IPR036390">
    <property type="entry name" value="WH_DNA-bd_sf"/>
</dbReference>